<feature type="compositionally biased region" description="Low complexity" evidence="2">
    <location>
        <begin position="367"/>
        <end position="384"/>
    </location>
</feature>
<reference evidence="4" key="1">
    <citation type="submission" date="2016-09" db="EMBL/GenBank/DDBJ databases">
        <authorList>
            <person name="Jeantristanb JTB J.-T."/>
            <person name="Ricardo R."/>
        </authorList>
    </citation>
    <scope>NUCLEOTIDE SEQUENCE [LARGE SCALE GENOMIC DNA]</scope>
</reference>
<feature type="compositionally biased region" description="Polar residues" evidence="2">
    <location>
        <begin position="280"/>
        <end position="301"/>
    </location>
</feature>
<evidence type="ECO:0000313" key="4">
    <source>
        <dbReference type="Proteomes" id="UP000198372"/>
    </source>
</evidence>
<dbReference type="Proteomes" id="UP000198372">
    <property type="component" value="Unassembled WGS sequence"/>
</dbReference>
<dbReference type="PANTHER" id="PTHR12832">
    <property type="entry name" value="TESTIS-SPECIFIC PROTEIN PBS13 T-COMPLEX 11"/>
    <property type="match status" value="1"/>
</dbReference>
<protein>
    <submittedName>
        <fullName evidence="3">BQ2448_6416 protein</fullName>
    </submittedName>
</protein>
<keyword evidence="4" id="KW-1185">Reference proteome</keyword>
<feature type="compositionally biased region" description="Low complexity" evidence="2">
    <location>
        <begin position="65"/>
        <end position="89"/>
    </location>
</feature>
<dbReference type="EMBL" id="FMSP01000019">
    <property type="protein sequence ID" value="SCV73986.1"/>
    <property type="molecule type" value="Genomic_DNA"/>
</dbReference>
<feature type="compositionally biased region" description="Low complexity" evidence="2">
    <location>
        <begin position="32"/>
        <end position="46"/>
    </location>
</feature>
<sequence>MDHKTVLEQTHSVHVIAGDSGSRGVDADGRASVPSSISSSSVSSAVDGGLGQCSASPTPTTHPAVSCSSPGVPLSSSSSSVAQTVPSWSLHQQNQVRESDRTPRKRSHDGLVEPSSWPSESNGKSHAISEATMALLRPLHQYSRRVDSVKTWVAGKQRLHRAGSVSAIISEPREGNLREASISVSHRGSPSEALCDCLDRTTSSISLKRIRTDLSTLTFGAIQRINSNDRYSVEVLKATGEHGTPNGRDTRLSNHRRLGCTLPLSYSGSFAHKLNNGSLDKTTASSPAKATQSTGLATTVPFQPHEGSGPDRPYRRGDSATSTRSCLVNSCLLARSRSCSAPPTLFNPCLTSIHSQSETMALDAPHPHSLSSASACETTSASTSVAQEAGSPSPSFENGQCLGAHRVHEQGSVQAPSMPKHDGTRPLSLTPSAAASFLLPPITRTTLKELDLHDILQSAQLRHDIVFEPNVMFRPNYDGERGERKKRAAERYWHAVSRELVLGCRCTAFAGSERLACVCQNTRGTGCTATETMPLWPSRIPALVLELRNIVLSLLPTPLNGVAQEEVMEMLDPAFICQQVGREGLLDVGKLADYLGVTLKTHCAPMRDHMIDEMVRICQGDDASVALGLRLCFEILELMKLDIANHQLRSFRPYLVRTAVDFERSHLRPKFSPEGSKRVRDWLLKSCPDAGSSVRDRVSQSVSHGVLDLVFSSVAPSSTQPALPFTFQLDALRLKTYRNEATDLTVVYMLMMLFQQLVPSSRQCVKDLLELRQCIGSVISTANAEISQSTATGKTASTESRAKAATMQGTVKFDLSEWRHELKQAGTLMASFATKLGATAKEVAPAGNSNMVHDMPTLVENYIDTHLRADSKLFLLLRSRLQASVTAAVQDELARETETKGAPWWMRPPISPPPSQFSITLDPRRSRRTGCTSERSSDIVPVEVNLMAKSAPTNRGTKRAPIDEQDCTEKRARYTAPGTEKIDPPLHSPDLNTLLVRNGLTPLTDQIKSLGDRIAKLTSFHLAVHSDFYQACWTFEGDL</sequence>
<accession>A0A238FSA0</accession>
<dbReference type="InterPro" id="IPR008862">
    <property type="entry name" value="Tcp11"/>
</dbReference>
<name>A0A238FSA0_9BASI</name>
<proteinExistence type="inferred from homology"/>
<comment type="similarity">
    <text evidence="1">Belongs to the TCP11 family.</text>
</comment>
<feature type="region of interest" description="Disordered" evidence="2">
    <location>
        <begin position="903"/>
        <end position="936"/>
    </location>
</feature>
<dbReference type="GO" id="GO:0010737">
    <property type="term" value="P:protein kinase A signaling"/>
    <property type="evidence" value="ECO:0007669"/>
    <property type="project" value="TreeGrafter"/>
</dbReference>
<feature type="region of interest" description="Disordered" evidence="2">
    <location>
        <begin position="280"/>
        <end position="321"/>
    </location>
</feature>
<feature type="region of interest" description="Disordered" evidence="2">
    <location>
        <begin position="410"/>
        <end position="429"/>
    </location>
</feature>
<dbReference type="Pfam" id="PF05794">
    <property type="entry name" value="Tcp11"/>
    <property type="match status" value="1"/>
</dbReference>
<dbReference type="STRING" id="269621.A0A238FSA0"/>
<dbReference type="AlphaFoldDB" id="A0A238FSA0"/>
<feature type="compositionally biased region" description="Basic and acidic residues" evidence="2">
    <location>
        <begin position="308"/>
        <end position="318"/>
    </location>
</feature>
<evidence type="ECO:0000313" key="3">
    <source>
        <dbReference type="EMBL" id="SCV73986.1"/>
    </source>
</evidence>
<organism evidence="3 4">
    <name type="scientific">Microbotryum intermedium</name>
    <dbReference type="NCBI Taxonomy" id="269621"/>
    <lineage>
        <taxon>Eukaryota</taxon>
        <taxon>Fungi</taxon>
        <taxon>Dikarya</taxon>
        <taxon>Basidiomycota</taxon>
        <taxon>Pucciniomycotina</taxon>
        <taxon>Microbotryomycetes</taxon>
        <taxon>Microbotryales</taxon>
        <taxon>Microbotryaceae</taxon>
        <taxon>Microbotryum</taxon>
    </lineage>
</organism>
<evidence type="ECO:0000256" key="1">
    <source>
        <dbReference type="ARBA" id="ARBA00010954"/>
    </source>
</evidence>
<feature type="region of interest" description="Disordered" evidence="2">
    <location>
        <begin position="1"/>
        <end position="125"/>
    </location>
</feature>
<feature type="region of interest" description="Disordered" evidence="2">
    <location>
        <begin position="363"/>
        <end position="400"/>
    </location>
</feature>
<gene>
    <name evidence="3" type="ORF">BQ2448_6416</name>
</gene>
<evidence type="ECO:0000256" key="2">
    <source>
        <dbReference type="SAM" id="MobiDB-lite"/>
    </source>
</evidence>
<feature type="compositionally biased region" description="Polar residues" evidence="2">
    <location>
        <begin position="53"/>
        <end position="63"/>
    </location>
</feature>
<dbReference type="PANTHER" id="PTHR12832:SF11">
    <property type="entry name" value="LD23868P"/>
    <property type="match status" value="1"/>
</dbReference>
<dbReference type="OrthoDB" id="276323at2759"/>